<dbReference type="Gene3D" id="3.40.50.11220">
    <property type="match status" value="1"/>
</dbReference>
<dbReference type="InterPro" id="IPR021744">
    <property type="entry name" value="CbiG_N"/>
</dbReference>
<dbReference type="Proteomes" id="UP000245793">
    <property type="component" value="Unassembled WGS sequence"/>
</dbReference>
<dbReference type="Gene3D" id="3.30.420.180">
    <property type="entry name" value="CobE/GbiG C-terminal domain"/>
    <property type="match status" value="1"/>
</dbReference>
<dbReference type="RefSeq" id="WP_116479539.1">
    <property type="nucleotide sequence ID" value="NZ_QEKV01000001.1"/>
</dbReference>
<dbReference type="Pfam" id="PF11761">
    <property type="entry name" value="CbiG_mid"/>
    <property type="match status" value="1"/>
</dbReference>
<dbReference type="GO" id="GO:0009236">
    <property type="term" value="P:cobalamin biosynthetic process"/>
    <property type="evidence" value="ECO:0007669"/>
    <property type="project" value="InterPro"/>
</dbReference>
<dbReference type="Pfam" id="PF01890">
    <property type="entry name" value="CbiG_C"/>
    <property type="match status" value="1"/>
</dbReference>
<gene>
    <name evidence="4" type="ORF">C7381_101141</name>
</gene>
<dbReference type="SUPFAM" id="SSF159672">
    <property type="entry name" value="CbiG N-terminal domain-like"/>
    <property type="match status" value="1"/>
</dbReference>
<dbReference type="GO" id="GO:0016829">
    <property type="term" value="F:lyase activity"/>
    <property type="evidence" value="ECO:0007669"/>
    <property type="project" value="UniProtKB-KW"/>
</dbReference>
<reference evidence="4 5" key="1">
    <citation type="submission" date="2018-04" db="EMBL/GenBank/DDBJ databases">
        <title>Genomic Encyclopedia of Type Strains, Phase IV (KMG-IV): sequencing the most valuable type-strain genomes for metagenomic binning, comparative biology and taxonomic classification.</title>
        <authorList>
            <person name="Goeker M."/>
        </authorList>
    </citation>
    <scope>NUCLEOTIDE SEQUENCE [LARGE SCALE GENOMIC DNA]</scope>
    <source>
        <strain evidence="4 5">DSM 20705</strain>
    </source>
</reference>
<keyword evidence="4" id="KW-0456">Lyase</keyword>
<evidence type="ECO:0000259" key="3">
    <source>
        <dbReference type="Pfam" id="PF11761"/>
    </source>
</evidence>
<organism evidence="4 5">
    <name type="scientific">Ezakiella coagulans</name>
    <dbReference type="NCBI Taxonomy" id="46507"/>
    <lineage>
        <taxon>Bacteria</taxon>
        <taxon>Bacillati</taxon>
        <taxon>Bacillota</taxon>
        <taxon>Tissierellia</taxon>
        <taxon>Ezakiella</taxon>
    </lineage>
</organism>
<feature type="domain" description="Cobalamin synthesis G N-terminal" evidence="2">
    <location>
        <begin position="40"/>
        <end position="119"/>
    </location>
</feature>
<dbReference type="InterPro" id="IPR036518">
    <property type="entry name" value="CobE/GbiG_C_sf"/>
</dbReference>
<dbReference type="PANTHER" id="PTHR37477:SF1">
    <property type="entry name" value="COBALT-PRECORRIN-5A HYDROLASE"/>
    <property type="match status" value="1"/>
</dbReference>
<dbReference type="PANTHER" id="PTHR37477">
    <property type="entry name" value="COBALT-PRECORRIN-5A HYDROLASE"/>
    <property type="match status" value="1"/>
</dbReference>
<dbReference type="AlphaFoldDB" id="A0A2U1E6U0"/>
<dbReference type="Pfam" id="PF11760">
    <property type="entry name" value="CbiG_N"/>
    <property type="match status" value="1"/>
</dbReference>
<feature type="domain" description="Cobalamin biosynthesis central region" evidence="3">
    <location>
        <begin position="125"/>
        <end position="200"/>
    </location>
</feature>
<accession>A0A2U1E6U0</accession>
<dbReference type="EMBL" id="QEKV01000001">
    <property type="protein sequence ID" value="PVY95615.1"/>
    <property type="molecule type" value="Genomic_DNA"/>
</dbReference>
<comment type="caution">
    <text evidence="4">The sequence shown here is derived from an EMBL/GenBank/DDBJ whole genome shotgun (WGS) entry which is preliminary data.</text>
</comment>
<dbReference type="InterPro" id="IPR002750">
    <property type="entry name" value="CobE/GbiG_C"/>
</dbReference>
<dbReference type="SUPFAM" id="SSF159664">
    <property type="entry name" value="CobE/GbiG C-terminal domain-like"/>
    <property type="match status" value="1"/>
</dbReference>
<sequence length="321" mass="35213">MSKTAVVTFTDGGLELYKRLRINGDLYFNKKLTGGVKKYMPKIMRDYDAVIFISACGIAVRMIKDYIVSKDTDPAVIVMDECGKFVIPILSGHLGGANELATKIANRIGATAVVTTASDSHGVESIDMFAKKHSLVIEDIKSIAPVMARIVEKRKVIIKNDTAFKYEYPFVAENEEEAEAALVISSTVYNFSVPTTSLRLRELVVGIGAKRGTPKETVLKALENAFEMKKLSILSIVKFVSIDLKKDEVGIVEAAKELKVPFETYSDKVLNEVEGEFEESEFVKKTTGCGAVSARAAALFGDLIIEKYVYNGVTISIGKVR</sequence>
<dbReference type="InterPro" id="IPR052553">
    <property type="entry name" value="CbiG_hydrolase"/>
</dbReference>
<dbReference type="InterPro" id="IPR038029">
    <property type="entry name" value="GbiG_N_sf"/>
</dbReference>
<evidence type="ECO:0000259" key="2">
    <source>
        <dbReference type="Pfam" id="PF11760"/>
    </source>
</evidence>
<proteinExistence type="predicted"/>
<protein>
    <submittedName>
        <fullName evidence="4">Cobalt-precorrin 5A acetaldehyde-lyase</fullName>
    </submittedName>
</protein>
<evidence type="ECO:0000313" key="5">
    <source>
        <dbReference type="Proteomes" id="UP000245793"/>
    </source>
</evidence>
<keyword evidence="5" id="KW-1185">Reference proteome</keyword>
<name>A0A2U1E6U0_9FIRM</name>
<feature type="domain" description="CobE/GbiG C-terminal" evidence="1">
    <location>
        <begin position="203"/>
        <end position="317"/>
    </location>
</feature>
<evidence type="ECO:0000259" key="1">
    <source>
        <dbReference type="Pfam" id="PF01890"/>
    </source>
</evidence>
<evidence type="ECO:0000313" key="4">
    <source>
        <dbReference type="EMBL" id="PVY95615.1"/>
    </source>
</evidence>
<dbReference type="InterPro" id="IPR021745">
    <property type="entry name" value="CbiG_mid"/>
</dbReference>